<accession>A0A1F5Z7E6</accession>
<comment type="caution">
    <text evidence="2">The sequence shown here is derived from an EMBL/GenBank/DDBJ whole genome shotgun (WGS) entry which is preliminary data.</text>
</comment>
<feature type="transmembrane region" description="Helical" evidence="1">
    <location>
        <begin position="163"/>
        <end position="189"/>
    </location>
</feature>
<evidence type="ECO:0000256" key="1">
    <source>
        <dbReference type="SAM" id="Phobius"/>
    </source>
</evidence>
<evidence type="ECO:0000313" key="2">
    <source>
        <dbReference type="EMBL" id="OGG08313.1"/>
    </source>
</evidence>
<keyword evidence="1" id="KW-0812">Transmembrane</keyword>
<evidence type="ECO:0000313" key="3">
    <source>
        <dbReference type="Proteomes" id="UP000177354"/>
    </source>
</evidence>
<feature type="transmembrane region" description="Helical" evidence="1">
    <location>
        <begin position="257"/>
        <end position="276"/>
    </location>
</feature>
<dbReference type="AlphaFoldDB" id="A0A1F5Z7E6"/>
<feature type="transmembrane region" description="Helical" evidence="1">
    <location>
        <begin position="132"/>
        <end position="151"/>
    </location>
</feature>
<feature type="transmembrane region" description="Helical" evidence="1">
    <location>
        <begin position="9"/>
        <end position="29"/>
    </location>
</feature>
<dbReference type="EMBL" id="MFJF01000004">
    <property type="protein sequence ID" value="OGG08313.1"/>
    <property type="molecule type" value="Genomic_DNA"/>
</dbReference>
<feature type="transmembrane region" description="Helical" evidence="1">
    <location>
        <begin position="209"/>
        <end position="230"/>
    </location>
</feature>
<keyword evidence="1" id="KW-1133">Transmembrane helix</keyword>
<gene>
    <name evidence="2" type="ORF">A2777_06340</name>
</gene>
<feature type="transmembrane region" description="Helical" evidence="1">
    <location>
        <begin position="86"/>
        <end position="105"/>
    </location>
</feature>
<organism evidence="2 3">
    <name type="scientific">Candidatus Gottesmanbacteria bacterium RIFCSPHIGHO2_01_FULL_40_15</name>
    <dbReference type="NCBI Taxonomy" id="1798376"/>
    <lineage>
        <taxon>Bacteria</taxon>
        <taxon>Candidatus Gottesmaniibacteriota</taxon>
    </lineage>
</organism>
<feature type="transmembrane region" description="Helical" evidence="1">
    <location>
        <begin position="283"/>
        <end position="301"/>
    </location>
</feature>
<dbReference type="Proteomes" id="UP000177354">
    <property type="component" value="Unassembled WGS sequence"/>
</dbReference>
<protein>
    <recommendedName>
        <fullName evidence="4">Glycosyltransferase RgtA/B/C/D-like domain-containing protein</fullName>
    </recommendedName>
</protein>
<name>A0A1F5Z7E6_9BACT</name>
<keyword evidence="1" id="KW-0472">Membrane</keyword>
<evidence type="ECO:0008006" key="4">
    <source>
        <dbReference type="Google" id="ProtNLM"/>
    </source>
</evidence>
<sequence>MISSLWKFVIFFSSNLLPYITIFLLSLFMPGDTDLGWHLRYGEFFFKTGKIVRENIFSLEMPGYKWVNSSWLTDLITYPVYNTGSFLGLSILGAITVVLTFYIFSKVLKLSFWEKAFIFPVLYFLEYPLIKISFRGQLISLLFTAIIIYLLSQYRRGKTKTVFFLVPLFLLWANLHGGFLLGLIICLMYFTIRQIKNFTAKKGFADKNLAAAIFISIPATLINPWGIGIYSEIIRHFGNPYQKYIVEWIPLSPFSDLWWVLIFWGIFIIINVSLIVDREKFSHVSEWVFITVIMYFLSHWMRRYAWTMYPVSLPVAGFLFKDIKPDRRKSVLRFLPYLIFIIIYFAAVKIHIPGQKLTKMNWSRFCNEFIKCSPESAEFLLNNKPPGKFLSFYNWGGYLIWNYPEIVPSVDGRMHLWQDKTGYSAFSKYYLLEQDIRNIDNSDYDTVYISTEKPLYRRLTTLSDRGQWTRVYEDESAAVFTRNK</sequence>
<feature type="transmembrane region" description="Helical" evidence="1">
    <location>
        <begin position="334"/>
        <end position="352"/>
    </location>
</feature>
<reference evidence="2 3" key="1">
    <citation type="journal article" date="2016" name="Nat. Commun.">
        <title>Thousands of microbial genomes shed light on interconnected biogeochemical processes in an aquifer system.</title>
        <authorList>
            <person name="Anantharaman K."/>
            <person name="Brown C.T."/>
            <person name="Hug L.A."/>
            <person name="Sharon I."/>
            <person name="Castelle C.J."/>
            <person name="Probst A.J."/>
            <person name="Thomas B.C."/>
            <person name="Singh A."/>
            <person name="Wilkins M.J."/>
            <person name="Karaoz U."/>
            <person name="Brodie E.L."/>
            <person name="Williams K.H."/>
            <person name="Hubbard S.S."/>
            <person name="Banfield J.F."/>
        </authorList>
    </citation>
    <scope>NUCLEOTIDE SEQUENCE [LARGE SCALE GENOMIC DNA]</scope>
</reference>
<proteinExistence type="predicted"/>